<accession>A0A3P6TKQ9</accession>
<evidence type="ECO:0000259" key="2">
    <source>
        <dbReference type="PROSITE" id="PS50913"/>
    </source>
</evidence>
<dbReference type="EMBL" id="UYRU01045122">
    <property type="protein sequence ID" value="VDK88656.1"/>
    <property type="molecule type" value="Genomic_DNA"/>
</dbReference>
<organism evidence="3 4">
    <name type="scientific">Dibothriocephalus latus</name>
    <name type="common">Fish tapeworm</name>
    <name type="synonym">Diphyllobothrium latum</name>
    <dbReference type="NCBI Taxonomy" id="60516"/>
    <lineage>
        <taxon>Eukaryota</taxon>
        <taxon>Metazoa</taxon>
        <taxon>Spiralia</taxon>
        <taxon>Lophotrochozoa</taxon>
        <taxon>Platyhelminthes</taxon>
        <taxon>Cestoda</taxon>
        <taxon>Eucestoda</taxon>
        <taxon>Diphyllobothriidea</taxon>
        <taxon>Diphyllobothriidae</taxon>
        <taxon>Dibothriocephalus</taxon>
    </lineage>
</organism>
<evidence type="ECO:0000313" key="4">
    <source>
        <dbReference type="Proteomes" id="UP000281553"/>
    </source>
</evidence>
<dbReference type="Proteomes" id="UP000281553">
    <property type="component" value="Unassembled WGS sequence"/>
</dbReference>
<reference evidence="3 4" key="1">
    <citation type="submission" date="2018-11" db="EMBL/GenBank/DDBJ databases">
        <authorList>
            <consortium name="Pathogen Informatics"/>
        </authorList>
    </citation>
    <scope>NUCLEOTIDE SEQUENCE [LARGE SCALE GENOMIC DNA]</scope>
</reference>
<dbReference type="PROSITE" id="PS50913">
    <property type="entry name" value="GRIP"/>
    <property type="match status" value="1"/>
</dbReference>
<protein>
    <recommendedName>
        <fullName evidence="2">GRIP domain-containing protein</fullName>
    </recommendedName>
</protein>
<feature type="domain" description="GRIP" evidence="2">
    <location>
        <begin position="175"/>
        <end position="227"/>
    </location>
</feature>
<evidence type="ECO:0000313" key="3">
    <source>
        <dbReference type="EMBL" id="VDK88656.1"/>
    </source>
</evidence>
<name>A0A3P6TKQ9_DIBLA</name>
<dbReference type="SMART" id="SM00755">
    <property type="entry name" value="Grip"/>
    <property type="match status" value="1"/>
</dbReference>
<sequence>MNFSLTNRNSFLAASEDAKQWHAETVTRYEGHIAKLETEARRYREQTLNLLTEKEDEIAGLRTALFLANGGEAPQVVGSAPFSSPSLNPILSEEGHARADSQVLPDSTQNREQVSHCGLVHCAEQYGRLSVELKRLRKAKYDLEQRLAVVETQHREEKQNLMETLRERHLNEASKATDNSSLVYVKNVIFNLLVGSASSLSSRQAMLKALVMALNYSKDEESALMQSVSY</sequence>
<feature type="coiled-coil region" evidence="1">
    <location>
        <begin position="26"/>
        <end position="53"/>
    </location>
</feature>
<keyword evidence="1" id="KW-0175">Coiled coil</keyword>
<proteinExistence type="predicted"/>
<dbReference type="OrthoDB" id="9898580at2759"/>
<gene>
    <name evidence="3" type="ORF">DILT_LOCUS4249</name>
</gene>
<dbReference type="AlphaFoldDB" id="A0A3P6TKQ9"/>
<feature type="coiled-coil region" evidence="1">
    <location>
        <begin position="133"/>
        <end position="167"/>
    </location>
</feature>
<dbReference type="InterPro" id="IPR000237">
    <property type="entry name" value="GRIP_dom"/>
</dbReference>
<keyword evidence="4" id="KW-1185">Reference proteome</keyword>
<evidence type="ECO:0000256" key="1">
    <source>
        <dbReference type="SAM" id="Coils"/>
    </source>
</evidence>